<protein>
    <submittedName>
        <fullName evidence="1">Uncharacterized protein</fullName>
    </submittedName>
</protein>
<organism evidence="1 2">
    <name type="scientific">Thermaerobacter marianensis (strain ATCC 700841 / DSM 12885 / JCM 10246 / 7p75a)</name>
    <dbReference type="NCBI Taxonomy" id="644966"/>
    <lineage>
        <taxon>Bacteria</taxon>
        <taxon>Bacillati</taxon>
        <taxon>Bacillota</taxon>
        <taxon>Clostridia</taxon>
        <taxon>Eubacteriales</taxon>
        <taxon>Clostridiales Family XVII. Incertae Sedis</taxon>
        <taxon>Thermaerobacter</taxon>
    </lineage>
</organism>
<dbReference type="EMBL" id="CP002344">
    <property type="protein sequence ID" value="ADU50622.1"/>
    <property type="molecule type" value="Genomic_DNA"/>
</dbReference>
<dbReference type="AlphaFoldDB" id="E6SGZ1"/>
<evidence type="ECO:0000313" key="2">
    <source>
        <dbReference type="Proteomes" id="UP000008915"/>
    </source>
</evidence>
<accession>E6SGZ1</accession>
<evidence type="ECO:0000313" key="1">
    <source>
        <dbReference type="EMBL" id="ADU50622.1"/>
    </source>
</evidence>
<sequence>MMVPERGYGETVDQVAFASRFDLQLARSRSPSFDKFYREVMRLLSCEERTGVRR</sequence>
<dbReference type="Proteomes" id="UP000008915">
    <property type="component" value="Chromosome"/>
</dbReference>
<proteinExistence type="predicted"/>
<dbReference type="HOGENOM" id="CLU_3048948_0_0_9"/>
<reference evidence="2" key="2">
    <citation type="journal article" date="2010" name="Stand. Genomic Sci.">
        <title>Complete genome sequence of Thermaerobacter marianensis type strain (7p75aT).</title>
        <authorList>
            <person name="Han C."/>
            <person name="Gu W."/>
            <person name="Zhang X."/>
            <person name="Lapidus A."/>
            <person name="Nolan M."/>
            <person name="Copeland A."/>
            <person name="Lucas S."/>
            <person name="Glavina Del Rio T."/>
            <person name="Tice H."/>
            <person name="Cheng J."/>
            <person name="Tapia R."/>
            <person name="Goodwin L."/>
            <person name="Pitluck S."/>
            <person name="Pagani I."/>
            <person name="Ivanova N."/>
            <person name="Mavromatis K."/>
            <person name="Mikhailova N."/>
            <person name="Pati A."/>
            <person name="Chen A."/>
            <person name="Palaniappan K."/>
            <person name="Land M."/>
            <person name="Hauser L."/>
            <person name="Chang Y."/>
            <person name="Jeffries C."/>
            <person name="Schneider S."/>
            <person name="Rohde M."/>
            <person name="Goker M."/>
            <person name="Pukall R."/>
            <person name="Woyke T."/>
            <person name="Bristow J."/>
            <person name="Eisen J."/>
            <person name="Markowitz V."/>
            <person name="Hugenholtz P."/>
            <person name="Kyrpides N."/>
            <person name="Klenk H."/>
            <person name="Detter J."/>
        </authorList>
    </citation>
    <scope>NUCLEOTIDE SEQUENCE [LARGE SCALE GENOMIC DNA]</scope>
    <source>
        <strain evidence="2">ATCC 700841 / DSM 12885 / JCM 10246 / 7p75a</strain>
    </source>
</reference>
<keyword evidence="2" id="KW-1185">Reference proteome</keyword>
<name>E6SGZ1_THEM7</name>
<reference evidence="1 2" key="1">
    <citation type="journal article" date="2010" name="Stand. Genomic Sci.">
        <title>Complete genome sequence of Thermaerobacter marianensis type strain (7p75a).</title>
        <authorList>
            <person name="Han C."/>
            <person name="Gu W."/>
            <person name="Zhang X."/>
            <person name="Lapidus A."/>
            <person name="Nolan M."/>
            <person name="Copeland A."/>
            <person name="Lucas S."/>
            <person name="Del Rio T.G."/>
            <person name="Tice H."/>
            <person name="Cheng J.F."/>
            <person name="Tapia R."/>
            <person name="Goodwin L."/>
            <person name="Pitluck S."/>
            <person name="Pagani I."/>
            <person name="Ivanova N."/>
            <person name="Mavromatis K."/>
            <person name="Mikhailova N."/>
            <person name="Pati A."/>
            <person name="Chen A."/>
            <person name="Palaniappan K."/>
            <person name="Land M."/>
            <person name="Hauser L."/>
            <person name="Chang Y.J."/>
            <person name="Jeffries C.D."/>
            <person name="Schneider S."/>
            <person name="Rohde M."/>
            <person name="Goker M."/>
            <person name="Pukall R."/>
            <person name="Woyke T."/>
            <person name="Bristow J."/>
            <person name="Eisen J.A."/>
            <person name="Markowitz V."/>
            <person name="Hugenholtz P."/>
            <person name="Kyrpides N.C."/>
            <person name="Klenk H.P."/>
            <person name="Detter J.C."/>
        </authorList>
    </citation>
    <scope>NUCLEOTIDE SEQUENCE [LARGE SCALE GENOMIC DNA]</scope>
    <source>
        <strain evidence="2">ATCC 700841 / DSM 12885 / JCM 10246 / 7p75a</strain>
    </source>
</reference>
<gene>
    <name evidence="1" type="ordered locus">Tmar_0501</name>
</gene>
<dbReference type="KEGG" id="tmr:Tmar_0501"/>